<dbReference type="EMBL" id="JAAXKY010000019">
    <property type="protein sequence ID" value="NMH77147.1"/>
    <property type="molecule type" value="Genomic_DNA"/>
</dbReference>
<dbReference type="SUPFAM" id="SSF53686">
    <property type="entry name" value="Tryptophan synthase beta subunit-like PLP-dependent enzymes"/>
    <property type="match status" value="1"/>
</dbReference>
<dbReference type="GO" id="GO:0004795">
    <property type="term" value="F:threonine synthase activity"/>
    <property type="evidence" value="ECO:0007669"/>
    <property type="project" value="UniProtKB-EC"/>
</dbReference>
<dbReference type="Gene3D" id="3.40.50.1100">
    <property type="match status" value="2"/>
</dbReference>
<proteinExistence type="predicted"/>
<dbReference type="PANTHER" id="PTHR48078:SF6">
    <property type="entry name" value="L-THREONINE DEHYDRATASE CATABOLIC TDCB"/>
    <property type="match status" value="1"/>
</dbReference>
<dbReference type="PROSITE" id="PS00165">
    <property type="entry name" value="DEHYDRATASE_SER_THR"/>
    <property type="match status" value="1"/>
</dbReference>
<gene>
    <name evidence="5" type="ORF">HF577_08575</name>
</gene>
<keyword evidence="2" id="KW-0663">Pyridoxal phosphate</keyword>
<accession>A0ABX1R9S8</accession>
<dbReference type="InterPro" id="IPR050147">
    <property type="entry name" value="Ser/Thr_Dehydratase"/>
</dbReference>
<evidence type="ECO:0000313" key="6">
    <source>
        <dbReference type="Proteomes" id="UP001296706"/>
    </source>
</evidence>
<dbReference type="InterPro" id="IPR036052">
    <property type="entry name" value="TrpB-like_PALP_sf"/>
</dbReference>
<comment type="caution">
    <text evidence="5">The sequence shown here is derived from an EMBL/GenBank/DDBJ whole genome shotgun (WGS) entry which is preliminary data.</text>
</comment>
<dbReference type="PANTHER" id="PTHR48078">
    <property type="entry name" value="THREONINE DEHYDRATASE, MITOCHONDRIAL-RELATED"/>
    <property type="match status" value="1"/>
</dbReference>
<keyword evidence="6" id="KW-1185">Reference proteome</keyword>
<dbReference type="Pfam" id="PF00291">
    <property type="entry name" value="PALP"/>
    <property type="match status" value="1"/>
</dbReference>
<dbReference type="EC" id="4.2.3.1" evidence="5"/>
<name>A0ABX1R9S8_9PSEU</name>
<evidence type="ECO:0000313" key="5">
    <source>
        <dbReference type="EMBL" id="NMH77147.1"/>
    </source>
</evidence>
<evidence type="ECO:0000256" key="1">
    <source>
        <dbReference type="ARBA" id="ARBA00001933"/>
    </source>
</evidence>
<evidence type="ECO:0000256" key="3">
    <source>
        <dbReference type="ARBA" id="ARBA00023239"/>
    </source>
</evidence>
<evidence type="ECO:0000256" key="2">
    <source>
        <dbReference type="ARBA" id="ARBA00022898"/>
    </source>
</evidence>
<dbReference type="NCBIfam" id="NF006050">
    <property type="entry name" value="PRK08197.1"/>
    <property type="match status" value="1"/>
</dbReference>
<dbReference type="InterPro" id="IPR000634">
    <property type="entry name" value="Ser/Thr_deHydtase_PyrdxlP-BS"/>
</dbReference>
<dbReference type="CDD" id="cd01563">
    <property type="entry name" value="Thr-synth_1"/>
    <property type="match status" value="1"/>
</dbReference>
<keyword evidence="3 5" id="KW-0456">Lyase</keyword>
<organism evidence="5 6">
    <name type="scientific">Pseudonocardia xinjiangensis</name>
    <dbReference type="NCBI Taxonomy" id="75289"/>
    <lineage>
        <taxon>Bacteria</taxon>
        <taxon>Bacillati</taxon>
        <taxon>Actinomycetota</taxon>
        <taxon>Actinomycetes</taxon>
        <taxon>Pseudonocardiales</taxon>
        <taxon>Pseudonocardiaceae</taxon>
        <taxon>Pseudonocardia</taxon>
    </lineage>
</organism>
<reference evidence="5 6" key="1">
    <citation type="submission" date="2020-04" db="EMBL/GenBank/DDBJ databases">
        <authorList>
            <person name="Klaysubun C."/>
            <person name="Duangmal K."/>
            <person name="Lipun K."/>
        </authorList>
    </citation>
    <scope>NUCLEOTIDE SEQUENCE [LARGE SCALE GENOMIC DNA]</scope>
    <source>
        <strain evidence="5 6">JCM 11839</strain>
    </source>
</reference>
<evidence type="ECO:0000259" key="4">
    <source>
        <dbReference type="Pfam" id="PF00291"/>
    </source>
</evidence>
<dbReference type="InterPro" id="IPR001926">
    <property type="entry name" value="TrpB-like_PALP"/>
</dbReference>
<feature type="domain" description="Tryptophan synthase beta chain-like PALP" evidence="4">
    <location>
        <begin position="113"/>
        <end position="419"/>
    </location>
</feature>
<protein>
    <submittedName>
        <fullName evidence="5">Threonine synthase</fullName>
        <ecNumber evidence="5">4.2.3.1</ecNumber>
    </submittedName>
</protein>
<dbReference type="Proteomes" id="UP001296706">
    <property type="component" value="Unassembled WGS sequence"/>
</dbReference>
<comment type="cofactor">
    <cofactor evidence="1">
        <name>pyridoxal 5'-phosphate</name>
        <dbReference type="ChEBI" id="CHEBI:597326"/>
    </cofactor>
</comment>
<sequence>MIFTTSCRRSIRTNVTVDALVAAGLPAVVVLPAAPAHPTTSFSALSHLECSRDGSRHDADVVQGTSPLGAPLLARYDLQRAAATVTPAEIATRPPDLWRYHELLPVRDPAHVVTLGEGMTPLLDLPRHGARLGVPRLRMKDEGLVPTGAFKARGAAVGISRAAELGVTGIAMPTNGNAGAAWASYAARAGMGALIAMPVDAPVITRRECVVAGAELYLVDGLIGDAGRLIAAAVAGRDGYQDTSTLREPYRIEGKKTMGYEIVEQLGWRAPDVILYPTGGGVGIIAIHKALLELRELGWLTGDLPRLVAVQATGCAPIVDAFHAGRTESTAPVDAHTVAFGITVPKALGDFLVLDAVRSTGGTAVAVTDEDLLAAQAALARDEGTWVCPEGAACFAAVGQLRESGWLDGSEDVVVLNTGTGLIYPDTVAVDVPTLAKDGVIPG</sequence>